<dbReference type="AlphaFoldDB" id="A0AAV4K155"/>
<keyword evidence="4" id="KW-1185">Reference proteome</keyword>
<feature type="compositionally biased region" description="Basic and acidic residues" evidence="1">
    <location>
        <begin position="237"/>
        <end position="250"/>
    </location>
</feature>
<feature type="compositionally biased region" description="Low complexity" evidence="1">
    <location>
        <begin position="160"/>
        <end position="177"/>
    </location>
</feature>
<dbReference type="EMBL" id="BMAT01010593">
    <property type="protein sequence ID" value="GFS27999.1"/>
    <property type="molecule type" value="Genomic_DNA"/>
</dbReference>
<keyword evidence="2" id="KW-1133">Transmembrane helix</keyword>
<evidence type="ECO:0000313" key="4">
    <source>
        <dbReference type="Proteomes" id="UP000762676"/>
    </source>
</evidence>
<organism evidence="3 4">
    <name type="scientific">Elysia marginata</name>
    <dbReference type="NCBI Taxonomy" id="1093978"/>
    <lineage>
        <taxon>Eukaryota</taxon>
        <taxon>Metazoa</taxon>
        <taxon>Spiralia</taxon>
        <taxon>Lophotrochozoa</taxon>
        <taxon>Mollusca</taxon>
        <taxon>Gastropoda</taxon>
        <taxon>Heterobranchia</taxon>
        <taxon>Euthyneura</taxon>
        <taxon>Panpulmonata</taxon>
        <taxon>Sacoglossa</taxon>
        <taxon>Placobranchoidea</taxon>
        <taxon>Plakobranchidae</taxon>
        <taxon>Elysia</taxon>
    </lineage>
</organism>
<gene>
    <name evidence="3" type="ORF">ElyMa_005325400</name>
</gene>
<feature type="compositionally biased region" description="Polar residues" evidence="1">
    <location>
        <begin position="265"/>
        <end position="289"/>
    </location>
</feature>
<feature type="region of interest" description="Disordered" evidence="1">
    <location>
        <begin position="75"/>
        <end position="120"/>
    </location>
</feature>
<feature type="compositionally biased region" description="Polar residues" evidence="1">
    <location>
        <begin position="75"/>
        <end position="94"/>
    </location>
</feature>
<sequence>MTCRRLKIGDDLCERTLCQKYSVQLNATQCSFHCGMLLWAIGYDLQILYFKFGEIPEPVKDGTCVEPIEVDSTNITSTGPTTKNNTVHNRSISYTNSSNTNSTDFGPNRGLENSKSSSSSTPVLAGSVGGGVFFVVLIIALGVTIYFKRAKTGSRESNVSGTYTDSSTATTGSSSSTELNKSDLFQREIKASSKGDTEEQIYHTLNENELSDNIGHNNNFDECDEQGYHVIQDCKTKDHRSNHSGDEKMCRPLPSPPISSKRRLQSMSSERANTGQSRRFSDSSISTEPCSLDTGKQGPSLPAFPFSYRRLSNGAESTAFPQLPPSHRRVVDLEEHQHMGLVNLRHDGPMFGHVTEVKLVRTQPGHLELVSAHDESPAFTEYYTRLLLINQPGGSVGVVGLLDPDGSCSEDQCQSSQLLCGKREPPTQKPNHGETYGYGSYPGEHGSSSNYVSKQSLNIVYFGSLSLNEEQSMSPCDYLTPIDIDPSEISCGIHPRLTTGDHPARNTPTSHHRIILPGIHPRLITGLSCQEYTHVSSLVIILPGIHPRLITGIHPRLITGLSCQEYTHVSSLVITLPGIHPRLITGDHLARNTPTSHHWISSCQEYTHVSSRDYPARNTPTSYHW</sequence>
<accession>A0AAV4K155</accession>
<feature type="region of interest" description="Disordered" evidence="1">
    <location>
        <begin position="155"/>
        <end position="184"/>
    </location>
</feature>
<evidence type="ECO:0000256" key="2">
    <source>
        <dbReference type="SAM" id="Phobius"/>
    </source>
</evidence>
<keyword evidence="2" id="KW-0472">Membrane</keyword>
<feature type="region of interest" description="Disordered" evidence="1">
    <location>
        <begin position="237"/>
        <end position="305"/>
    </location>
</feature>
<proteinExistence type="predicted"/>
<name>A0AAV4K155_9GAST</name>
<keyword evidence="2" id="KW-0812">Transmembrane</keyword>
<protein>
    <submittedName>
        <fullName evidence="3">Uncharacterized protein</fullName>
    </submittedName>
</protein>
<evidence type="ECO:0000256" key="1">
    <source>
        <dbReference type="SAM" id="MobiDB-lite"/>
    </source>
</evidence>
<feature type="compositionally biased region" description="Polar residues" evidence="1">
    <location>
        <begin position="111"/>
        <end position="120"/>
    </location>
</feature>
<reference evidence="3 4" key="1">
    <citation type="journal article" date="2021" name="Elife">
        <title>Chloroplast acquisition without the gene transfer in kleptoplastic sea slugs, Plakobranchus ocellatus.</title>
        <authorList>
            <person name="Maeda T."/>
            <person name="Takahashi S."/>
            <person name="Yoshida T."/>
            <person name="Shimamura S."/>
            <person name="Takaki Y."/>
            <person name="Nagai Y."/>
            <person name="Toyoda A."/>
            <person name="Suzuki Y."/>
            <person name="Arimoto A."/>
            <person name="Ishii H."/>
            <person name="Satoh N."/>
            <person name="Nishiyama T."/>
            <person name="Hasebe M."/>
            <person name="Maruyama T."/>
            <person name="Minagawa J."/>
            <person name="Obokata J."/>
            <person name="Shigenobu S."/>
        </authorList>
    </citation>
    <scope>NUCLEOTIDE SEQUENCE [LARGE SCALE GENOMIC DNA]</scope>
</reference>
<feature type="transmembrane region" description="Helical" evidence="2">
    <location>
        <begin position="123"/>
        <end position="147"/>
    </location>
</feature>
<evidence type="ECO:0000313" key="3">
    <source>
        <dbReference type="EMBL" id="GFS27999.1"/>
    </source>
</evidence>
<comment type="caution">
    <text evidence="3">The sequence shown here is derived from an EMBL/GenBank/DDBJ whole genome shotgun (WGS) entry which is preliminary data.</text>
</comment>
<feature type="region of interest" description="Disordered" evidence="1">
    <location>
        <begin position="420"/>
        <end position="440"/>
    </location>
</feature>
<dbReference type="Proteomes" id="UP000762676">
    <property type="component" value="Unassembled WGS sequence"/>
</dbReference>